<evidence type="ECO:0000256" key="2">
    <source>
        <dbReference type="SAM" id="SignalP"/>
    </source>
</evidence>
<reference evidence="4" key="1">
    <citation type="submission" date="2020-10" db="EMBL/GenBank/DDBJ databases">
        <authorList>
            <person name="Gilroy R."/>
        </authorList>
    </citation>
    <scope>NUCLEOTIDE SEQUENCE</scope>
    <source>
        <strain evidence="4">ChiBcec2-4451</strain>
    </source>
</reference>
<dbReference type="PROSITE" id="PS51257">
    <property type="entry name" value="PROKAR_LIPOPROTEIN"/>
    <property type="match status" value="1"/>
</dbReference>
<feature type="chain" id="PRO_5038867234" evidence="2">
    <location>
        <begin position="30"/>
        <end position="442"/>
    </location>
</feature>
<dbReference type="Gene3D" id="3.30.497.10">
    <property type="entry name" value="Antithrombin, subunit I, domain 2"/>
    <property type="match status" value="1"/>
</dbReference>
<dbReference type="InterPro" id="IPR023796">
    <property type="entry name" value="Serpin_dom"/>
</dbReference>
<dbReference type="InterPro" id="IPR000215">
    <property type="entry name" value="Serpin_fam"/>
</dbReference>
<dbReference type="EMBL" id="DVON01000164">
    <property type="protein sequence ID" value="HIV12943.1"/>
    <property type="molecule type" value="Genomic_DNA"/>
</dbReference>
<keyword evidence="2" id="KW-0732">Signal</keyword>
<feature type="signal peptide" evidence="2">
    <location>
        <begin position="1"/>
        <end position="29"/>
    </location>
</feature>
<feature type="domain" description="Serpin" evidence="3">
    <location>
        <begin position="83"/>
        <end position="441"/>
    </location>
</feature>
<gene>
    <name evidence="4" type="ORF">IAA63_07375</name>
</gene>
<comment type="similarity">
    <text evidence="1">Belongs to the serpin family.</text>
</comment>
<dbReference type="CDD" id="cd19589">
    <property type="entry name" value="serpin_tengpin-like"/>
    <property type="match status" value="1"/>
</dbReference>
<evidence type="ECO:0000259" key="3">
    <source>
        <dbReference type="SMART" id="SM00093"/>
    </source>
</evidence>
<protein>
    <submittedName>
        <fullName evidence="4">Serpin family protein</fullName>
    </submittedName>
</protein>
<dbReference type="InterPro" id="IPR023795">
    <property type="entry name" value="Serpin_CS"/>
</dbReference>
<dbReference type="PANTHER" id="PTHR11461:SF211">
    <property type="entry name" value="GH10112P-RELATED"/>
    <property type="match status" value="1"/>
</dbReference>
<dbReference type="Gene3D" id="2.30.39.10">
    <property type="entry name" value="Alpha-1-antitrypsin, domain 1"/>
    <property type="match status" value="1"/>
</dbReference>
<comment type="caution">
    <text evidence="4">The sequence shown here is derived from an EMBL/GenBank/DDBJ whole genome shotgun (WGS) entry which is preliminary data.</text>
</comment>
<dbReference type="SMART" id="SM00093">
    <property type="entry name" value="SERPIN"/>
    <property type="match status" value="1"/>
</dbReference>
<dbReference type="AlphaFoldDB" id="A0A9D1T6Y5"/>
<name>A0A9D1T6Y5_9FIRM</name>
<organism evidence="4 5">
    <name type="scientific">Candidatus Pullilachnospira stercoravium</name>
    <dbReference type="NCBI Taxonomy" id="2840913"/>
    <lineage>
        <taxon>Bacteria</taxon>
        <taxon>Bacillati</taxon>
        <taxon>Bacillota</taxon>
        <taxon>Clostridia</taxon>
        <taxon>Lachnospirales</taxon>
        <taxon>Lachnospiraceae</taxon>
        <taxon>Lachnospiraceae incertae sedis</taxon>
        <taxon>Candidatus Pullilachnospira</taxon>
    </lineage>
</organism>
<evidence type="ECO:0000313" key="4">
    <source>
        <dbReference type="EMBL" id="HIV12943.1"/>
    </source>
</evidence>
<reference evidence="4" key="2">
    <citation type="journal article" date="2021" name="PeerJ">
        <title>Extensive microbial diversity within the chicken gut microbiome revealed by metagenomics and culture.</title>
        <authorList>
            <person name="Gilroy R."/>
            <person name="Ravi A."/>
            <person name="Getino M."/>
            <person name="Pursley I."/>
            <person name="Horton D.L."/>
            <person name="Alikhan N.F."/>
            <person name="Baker D."/>
            <person name="Gharbi K."/>
            <person name="Hall N."/>
            <person name="Watson M."/>
            <person name="Adriaenssens E.M."/>
            <person name="Foster-Nyarko E."/>
            <person name="Jarju S."/>
            <person name="Secka A."/>
            <person name="Antonio M."/>
            <person name="Oren A."/>
            <person name="Chaudhuri R.R."/>
            <person name="La Ragione R."/>
            <person name="Hildebrand F."/>
            <person name="Pallen M.J."/>
        </authorList>
    </citation>
    <scope>NUCLEOTIDE SEQUENCE</scope>
    <source>
        <strain evidence="4">ChiBcec2-4451</strain>
    </source>
</reference>
<dbReference type="GO" id="GO:0005615">
    <property type="term" value="C:extracellular space"/>
    <property type="evidence" value="ECO:0007669"/>
    <property type="project" value="InterPro"/>
</dbReference>
<evidence type="ECO:0000256" key="1">
    <source>
        <dbReference type="RuleBase" id="RU000411"/>
    </source>
</evidence>
<dbReference type="InterPro" id="IPR042185">
    <property type="entry name" value="Serpin_sf_2"/>
</dbReference>
<dbReference type="InterPro" id="IPR042178">
    <property type="entry name" value="Serpin_sf_1"/>
</dbReference>
<sequence length="442" mass="48852">MRWTKWKRRGFAGSLAGLWLISGCGGIQARDLAEDVEPAVITGQTCGNGVLAEEEGAGGDSATESGQMVTDEKTGMAVMDFAVRLLREQMKKGEENELLSPVSMVSALGMTANGAQGETREQMEEVMGASAEALNLCLQSCREASGQEEEGVLHLANSIWFLDDGKFQLKEDFLRTNAAYYGASLYGAPFDDTTRKDINRWVKRETDGMIEEIVREIPPLAVMYLVNALSFEAQWQDPYEDVSVDDGVFFGADGQEETVEMMRSEEYQYFADEDARGFIKSYQGGRYAFAALLPGEGMDLETYVNQLDGMWLYQALREPENKTVLATMPKFETEDEIQADELLKNMGMTDAFDADLADFGGIGTYAEDNLYISSVLQKTYLQVDQKGTKGGAATAVELSSESAAAQEETEKVEICLDRPFLYVIFERESGLPLFLGLMDRPV</sequence>
<proteinExistence type="inferred from homology"/>
<dbReference type="Pfam" id="PF00079">
    <property type="entry name" value="Serpin"/>
    <property type="match status" value="1"/>
</dbReference>
<dbReference type="SUPFAM" id="SSF56574">
    <property type="entry name" value="Serpins"/>
    <property type="match status" value="1"/>
</dbReference>
<dbReference type="PROSITE" id="PS00284">
    <property type="entry name" value="SERPIN"/>
    <property type="match status" value="1"/>
</dbReference>
<accession>A0A9D1T6Y5</accession>
<dbReference type="Proteomes" id="UP000886723">
    <property type="component" value="Unassembled WGS sequence"/>
</dbReference>
<dbReference type="InterPro" id="IPR036186">
    <property type="entry name" value="Serpin_sf"/>
</dbReference>
<dbReference type="GO" id="GO:0004867">
    <property type="term" value="F:serine-type endopeptidase inhibitor activity"/>
    <property type="evidence" value="ECO:0007669"/>
    <property type="project" value="InterPro"/>
</dbReference>
<evidence type="ECO:0000313" key="5">
    <source>
        <dbReference type="Proteomes" id="UP000886723"/>
    </source>
</evidence>
<dbReference type="PANTHER" id="PTHR11461">
    <property type="entry name" value="SERINE PROTEASE INHIBITOR, SERPIN"/>
    <property type="match status" value="1"/>
</dbReference>